<sequence>MNKKQCPVCGGNLLRSIEKKEFDGVKISLVNYVCQDCESEGDFFNENDEQLKKAIQDKQQKEVQDVLLYFEREKKNFAGIERALNIPQRTFSKWKTGKTKPSATAVALLKLLRLFPFLIDIADNKYDEELANRYALEHAHNLLQHSKMSKIENEK</sequence>
<dbReference type="Proteomes" id="UP000323594">
    <property type="component" value="Chromosome"/>
</dbReference>
<proteinExistence type="predicted"/>
<reference evidence="1 2" key="1">
    <citation type="submission" date="2019-08" db="EMBL/GenBank/DDBJ databases">
        <authorList>
            <person name="Kuhnert P."/>
        </authorList>
    </citation>
    <scope>NUCLEOTIDE SEQUENCE [LARGE SCALE GENOMIC DNA]</scope>
    <source>
        <strain evidence="1 2">B36.5</strain>
    </source>
</reference>
<dbReference type="RefSeq" id="WP_148878649.1">
    <property type="nucleotide sequence ID" value="NZ_CP042813.1"/>
</dbReference>
<gene>
    <name evidence="1" type="ORF">FUT82_02535</name>
</gene>
<name>A0AAE6IRR8_TREPH</name>
<evidence type="ECO:0000313" key="2">
    <source>
        <dbReference type="Proteomes" id="UP000323594"/>
    </source>
</evidence>
<dbReference type="AlphaFoldDB" id="A0AAE6IRR8"/>
<accession>A0AAE6IRR8</accession>
<protein>
    <submittedName>
        <fullName evidence="1">Uncharacterized protein</fullName>
    </submittedName>
</protein>
<dbReference type="GO" id="GO:0003677">
    <property type="term" value="F:DNA binding"/>
    <property type="evidence" value="ECO:0007669"/>
    <property type="project" value="InterPro"/>
</dbReference>
<organism evidence="1 2">
    <name type="scientific">Treponema phagedenis</name>
    <dbReference type="NCBI Taxonomy" id="162"/>
    <lineage>
        <taxon>Bacteria</taxon>
        <taxon>Pseudomonadati</taxon>
        <taxon>Spirochaetota</taxon>
        <taxon>Spirochaetia</taxon>
        <taxon>Spirochaetales</taxon>
        <taxon>Treponemataceae</taxon>
        <taxon>Treponema</taxon>
    </lineage>
</organism>
<evidence type="ECO:0000313" key="1">
    <source>
        <dbReference type="EMBL" id="QEJ96968.1"/>
    </source>
</evidence>
<dbReference type="Gene3D" id="1.10.260.40">
    <property type="entry name" value="lambda repressor-like DNA-binding domains"/>
    <property type="match status" value="1"/>
</dbReference>
<dbReference type="EMBL" id="CP042817">
    <property type="protein sequence ID" value="QEJ96968.1"/>
    <property type="molecule type" value="Genomic_DNA"/>
</dbReference>
<dbReference type="InterPro" id="IPR010982">
    <property type="entry name" value="Lambda_DNA-bd_dom_sf"/>
</dbReference>